<dbReference type="RefSeq" id="WP_339980827.1">
    <property type="nucleotide sequence ID" value="NZ_JAQPZS010000008.1"/>
</dbReference>
<protein>
    <submittedName>
        <fullName evidence="12">TolC family outer membrane protein</fullName>
    </submittedName>
</protein>
<evidence type="ECO:0000313" key="12">
    <source>
        <dbReference type="EMBL" id="MEJ6496378.1"/>
    </source>
</evidence>
<keyword evidence="6 8" id="KW-0472">Membrane</keyword>
<evidence type="ECO:0000256" key="8">
    <source>
        <dbReference type="PROSITE-ProRule" id="PRU00473"/>
    </source>
</evidence>
<feature type="chain" id="PRO_5045648887" evidence="10">
    <location>
        <begin position="32"/>
        <end position="670"/>
    </location>
</feature>
<keyword evidence="3" id="KW-0813">Transport</keyword>
<keyword evidence="9" id="KW-0175">Coiled coil</keyword>
<dbReference type="InterPro" id="IPR006665">
    <property type="entry name" value="OmpA-like"/>
</dbReference>
<keyword evidence="13" id="KW-1185">Reference proteome</keyword>
<evidence type="ECO:0000256" key="9">
    <source>
        <dbReference type="SAM" id="Coils"/>
    </source>
</evidence>
<dbReference type="SUPFAM" id="SSF103088">
    <property type="entry name" value="OmpA-like"/>
    <property type="match status" value="1"/>
</dbReference>
<evidence type="ECO:0000259" key="11">
    <source>
        <dbReference type="PROSITE" id="PS51123"/>
    </source>
</evidence>
<dbReference type="EMBL" id="JAQPZS010000008">
    <property type="protein sequence ID" value="MEJ6496378.1"/>
    <property type="molecule type" value="Genomic_DNA"/>
</dbReference>
<evidence type="ECO:0000256" key="4">
    <source>
        <dbReference type="ARBA" id="ARBA00022452"/>
    </source>
</evidence>
<comment type="similarity">
    <text evidence="2">Belongs to the outer membrane factor (OMF) (TC 1.B.17) family.</text>
</comment>
<feature type="domain" description="OmpA-like" evidence="11">
    <location>
        <begin position="541"/>
        <end position="659"/>
    </location>
</feature>
<evidence type="ECO:0000256" key="1">
    <source>
        <dbReference type="ARBA" id="ARBA00004442"/>
    </source>
</evidence>
<keyword evidence="10" id="KW-0732">Signal</keyword>
<organism evidence="12 13">
    <name type="scientific">Pseudoalteromonas lipolytica</name>
    <dbReference type="NCBI Taxonomy" id="570156"/>
    <lineage>
        <taxon>Bacteria</taxon>
        <taxon>Pseudomonadati</taxon>
        <taxon>Pseudomonadota</taxon>
        <taxon>Gammaproteobacteria</taxon>
        <taxon>Alteromonadales</taxon>
        <taxon>Pseudoalteromonadaceae</taxon>
        <taxon>Pseudoalteromonas</taxon>
    </lineage>
</organism>
<dbReference type="InterPro" id="IPR006664">
    <property type="entry name" value="OMP_bac"/>
</dbReference>
<keyword evidence="4" id="KW-1134">Transmembrane beta strand</keyword>
<evidence type="ECO:0000256" key="6">
    <source>
        <dbReference type="ARBA" id="ARBA00023136"/>
    </source>
</evidence>
<proteinExistence type="inferred from homology"/>
<dbReference type="InterPro" id="IPR003423">
    <property type="entry name" value="OMP_efflux"/>
</dbReference>
<feature type="coiled-coil region" evidence="9">
    <location>
        <begin position="152"/>
        <end position="179"/>
    </location>
</feature>
<comment type="caution">
    <text evidence="12">The sequence shown here is derived from an EMBL/GenBank/DDBJ whole genome shotgun (WGS) entry which is preliminary data.</text>
</comment>
<gene>
    <name evidence="12" type="ORF">PQI24_10050</name>
</gene>
<dbReference type="InterPro" id="IPR051906">
    <property type="entry name" value="TolC-like"/>
</dbReference>
<reference evidence="12 13" key="1">
    <citation type="submission" date="2023-01" db="EMBL/GenBank/DDBJ databases">
        <title>Trichodesmium-associated heterotrophic epibiont bacteria.</title>
        <authorList>
            <person name="Cleveland C.S."/>
            <person name="Webb E.A."/>
        </authorList>
    </citation>
    <scope>NUCLEOTIDE SEQUENCE [LARGE SCALE GENOMIC DNA]</scope>
    <source>
        <strain evidence="12 13">USCH2</strain>
    </source>
</reference>
<evidence type="ECO:0000313" key="13">
    <source>
        <dbReference type="Proteomes" id="UP001377972"/>
    </source>
</evidence>
<accession>A0ABU8SUK3</accession>
<dbReference type="InterPro" id="IPR010130">
    <property type="entry name" value="T1SS_OMP_TolC"/>
</dbReference>
<evidence type="ECO:0000256" key="7">
    <source>
        <dbReference type="ARBA" id="ARBA00023237"/>
    </source>
</evidence>
<evidence type="ECO:0000256" key="2">
    <source>
        <dbReference type="ARBA" id="ARBA00007613"/>
    </source>
</evidence>
<sequence>MAISKQFTSKKLSALLILMFAANGSIFDAQAEQTSVMPLHYVSEKAISSNPEVQQAWHAFKASMYGIDAARSGYLPTVDVSASAGYEKRNYGIEDEYNRNTAELTLGQMLYDGFRTSNTVKRFERIQLIRYFELLDQAEKIALQASIAYLDVQKFTELVELAENNLKEHEAVYQQIEQSVGAGVARAADLEQINGRLSLAQSNVMTEYANLHDVSARYLRIVGELPTKGTAKARLSDDAIPITINQALDIAYKSSPNFYASLYNIEAQKANADSQRSAFHPNVDLSARYGMQDRDELGLNETRSEARVGIDIRYNLYNGGLDSANLDQAYQEINVAKYQRDQTCIEIRQNLQVAYNNVQVLQNKIPSLASHKESSNKVKYAYKDQFDIGQRTLLDVLDAENEAFQSNRSYIAALYDRQSAILTMLAEMGKLLDTLNVTSDKFPKITELTDDPIALNADSICPKFDVAATIGRQAFLQKKKQQDNAYMTVTAMPSYLTMPAAPVETATTFADDDNDGIANAQDECPSTPAFTEVDEKGCTKYRSNTSNVEIGIPFLADSSVVRPQYMQEIARLADFLKEHPNKNVEIQGHASLEGPALHNRKLSEERASSVAEILIQQYGIAPNRVKSLGYGVDQPRINEISVRANAANRRIEAVITDAGSRPAVMKDGWS</sequence>
<keyword evidence="5" id="KW-0812">Transmembrane</keyword>
<feature type="signal peptide" evidence="10">
    <location>
        <begin position="1"/>
        <end position="31"/>
    </location>
</feature>
<dbReference type="Gene3D" id="3.30.1330.60">
    <property type="entry name" value="OmpA-like domain"/>
    <property type="match status" value="1"/>
</dbReference>
<dbReference type="PRINTS" id="PR01021">
    <property type="entry name" value="OMPADOMAIN"/>
</dbReference>
<evidence type="ECO:0000256" key="3">
    <source>
        <dbReference type="ARBA" id="ARBA00022448"/>
    </source>
</evidence>
<evidence type="ECO:0000256" key="10">
    <source>
        <dbReference type="SAM" id="SignalP"/>
    </source>
</evidence>
<evidence type="ECO:0000256" key="5">
    <source>
        <dbReference type="ARBA" id="ARBA00022692"/>
    </source>
</evidence>
<dbReference type="Pfam" id="PF02321">
    <property type="entry name" value="OEP"/>
    <property type="match status" value="2"/>
</dbReference>
<comment type="subcellular location">
    <subcellularLocation>
        <location evidence="1">Cell outer membrane</location>
    </subcellularLocation>
</comment>
<dbReference type="PROSITE" id="PS51123">
    <property type="entry name" value="OMPA_2"/>
    <property type="match status" value="1"/>
</dbReference>
<dbReference type="Gene3D" id="1.20.1600.10">
    <property type="entry name" value="Outer membrane efflux proteins (OEP)"/>
    <property type="match status" value="1"/>
</dbReference>
<dbReference type="PANTHER" id="PTHR30026:SF22">
    <property type="entry name" value="OUTER MEMBRANE EFFLUX PROTEIN"/>
    <property type="match status" value="1"/>
</dbReference>
<dbReference type="CDD" id="cd07185">
    <property type="entry name" value="OmpA_C-like"/>
    <property type="match status" value="1"/>
</dbReference>
<dbReference type="Pfam" id="PF00691">
    <property type="entry name" value="OmpA"/>
    <property type="match status" value="1"/>
</dbReference>
<dbReference type="NCBIfam" id="TIGR01844">
    <property type="entry name" value="type_I_sec_TolC"/>
    <property type="match status" value="1"/>
</dbReference>
<dbReference type="InterPro" id="IPR036737">
    <property type="entry name" value="OmpA-like_sf"/>
</dbReference>
<dbReference type="PANTHER" id="PTHR30026">
    <property type="entry name" value="OUTER MEMBRANE PROTEIN TOLC"/>
    <property type="match status" value="1"/>
</dbReference>
<keyword evidence="7" id="KW-0998">Cell outer membrane</keyword>
<name>A0ABU8SUK3_9GAMM</name>
<dbReference type="SUPFAM" id="SSF56954">
    <property type="entry name" value="Outer membrane efflux proteins (OEP)"/>
    <property type="match status" value="1"/>
</dbReference>
<dbReference type="Proteomes" id="UP001377972">
    <property type="component" value="Unassembled WGS sequence"/>
</dbReference>